<dbReference type="EMBL" id="CM000914">
    <property type="protein sequence ID" value="EFG04885.2"/>
    <property type="molecule type" value="Genomic_DNA"/>
</dbReference>
<dbReference type="CDD" id="cd00093">
    <property type="entry name" value="HTH_XRE"/>
    <property type="match status" value="1"/>
</dbReference>
<gene>
    <name evidence="2" type="ORF">SCLAV_p1403</name>
</gene>
<dbReference type="GeneID" id="93734464"/>
<geneLocation type="plasmid" evidence="2 3">
    <name>pSCL4</name>
</geneLocation>
<dbReference type="PANTHER" id="PTHR35010">
    <property type="entry name" value="BLL4672 PROTEIN-RELATED"/>
    <property type="match status" value="1"/>
</dbReference>
<reference evidence="2 3" key="1">
    <citation type="journal article" date="2010" name="Genome Biol. Evol.">
        <title>The sequence of a 1.8-mb bacterial linear plasmid reveals a rich evolutionary reservoir of secondary metabolic pathways.</title>
        <authorList>
            <person name="Medema M.H."/>
            <person name="Trefzer A."/>
            <person name="Kovalchuk A."/>
            <person name="van den Berg M."/>
            <person name="Mueller U."/>
            <person name="Heijne W."/>
            <person name="Wu L."/>
            <person name="Alam M.T."/>
            <person name="Ronning C.M."/>
            <person name="Nierman W.C."/>
            <person name="Bovenberg R.A.L."/>
            <person name="Breitling R."/>
            <person name="Takano E."/>
        </authorList>
    </citation>
    <scope>NUCLEOTIDE SEQUENCE [LARGE SCALE GENOMIC DNA]</scope>
    <source>
        <strain evidence="3">ATCC 27064 / DSM 738 / JCM 4710 / NBRC 13307 / NCIMB 12785 / NRRL 3585 / VKM Ac-602</strain>
        <plasmid evidence="2">pSCL4</plasmid>
    </source>
</reference>
<protein>
    <submittedName>
        <fullName evidence="2">DNA-binding protein</fullName>
    </submittedName>
</protein>
<accession>B5GLM2</accession>
<keyword evidence="2" id="KW-0238">DNA-binding</keyword>
<dbReference type="InterPro" id="IPR001387">
    <property type="entry name" value="Cro/C1-type_HTH"/>
</dbReference>
<dbReference type="Pfam" id="PF17765">
    <property type="entry name" value="MLTR_LBD"/>
    <property type="match status" value="1"/>
</dbReference>
<dbReference type="Gene3D" id="1.10.260.40">
    <property type="entry name" value="lambda repressor-like DNA-binding domains"/>
    <property type="match status" value="1"/>
</dbReference>
<organism evidence="2 3">
    <name type="scientific">Streptomyces clavuligerus</name>
    <dbReference type="NCBI Taxonomy" id="1901"/>
    <lineage>
        <taxon>Bacteria</taxon>
        <taxon>Bacillati</taxon>
        <taxon>Actinomycetota</taxon>
        <taxon>Actinomycetes</taxon>
        <taxon>Kitasatosporales</taxon>
        <taxon>Streptomycetaceae</taxon>
        <taxon>Streptomyces</taxon>
    </lineage>
</organism>
<sequence length="279" mass="31152">MDKHGLAAFLRNKREQTRPEDVGVPRGPRRRTPGLRREEVAELAHISIDHYNRLEQARGRNPSPQVLQAIAHALRLSDQERSHLFSLAGEREDDRSRLPSRAVAPATALLLDRLTDTPALVVDNTCRVVAWNRLAGTLFGDFSALPTTDRSLLRGIFLSPDSERGPHGLSDPRGLMAGAVGYLRVATTRYPDSAELHGLIAELRADSPAFAELWDSYQLHVDHHAREVFRHPQIGEIELDFDVLTVPDRDQQMVIFTAEPGSSAYRNLQLLNVVDTQDG</sequence>
<keyword evidence="3" id="KW-1185">Reference proteome</keyword>
<evidence type="ECO:0000256" key="1">
    <source>
        <dbReference type="SAM" id="MobiDB-lite"/>
    </source>
</evidence>
<dbReference type="SMART" id="SM00530">
    <property type="entry name" value="HTH_XRE"/>
    <property type="match status" value="1"/>
</dbReference>
<dbReference type="InterPro" id="IPR041413">
    <property type="entry name" value="MLTR_LBD"/>
</dbReference>
<dbReference type="Gene3D" id="3.30.450.180">
    <property type="match status" value="1"/>
</dbReference>
<dbReference type="AlphaFoldDB" id="B5GLM2"/>
<feature type="compositionally biased region" description="Basic and acidic residues" evidence="1">
    <location>
        <begin position="12"/>
        <end position="23"/>
    </location>
</feature>
<dbReference type="eggNOG" id="COG1396">
    <property type="taxonomic scope" value="Bacteria"/>
</dbReference>
<name>B5GLM2_STRCL</name>
<dbReference type="SUPFAM" id="SSF47413">
    <property type="entry name" value="lambda repressor-like DNA-binding domains"/>
    <property type="match status" value="1"/>
</dbReference>
<keyword evidence="2" id="KW-0614">Plasmid</keyword>
<dbReference type="RefSeq" id="WP_003952614.1">
    <property type="nucleotide sequence ID" value="NZ_CM000914.1"/>
</dbReference>
<dbReference type="PROSITE" id="PS50943">
    <property type="entry name" value="HTH_CROC1"/>
    <property type="match status" value="1"/>
</dbReference>
<evidence type="ECO:0000313" key="3">
    <source>
        <dbReference type="Proteomes" id="UP000002357"/>
    </source>
</evidence>
<dbReference type="PANTHER" id="PTHR35010:SF2">
    <property type="entry name" value="BLL4672 PROTEIN"/>
    <property type="match status" value="1"/>
</dbReference>
<evidence type="ECO:0000313" key="2">
    <source>
        <dbReference type="EMBL" id="EFG04885.2"/>
    </source>
</evidence>
<dbReference type="OrthoDB" id="3542608at2"/>
<dbReference type="Proteomes" id="UP000002357">
    <property type="component" value="Plasmid pSCL4"/>
</dbReference>
<dbReference type="GO" id="GO:0003677">
    <property type="term" value="F:DNA binding"/>
    <property type="evidence" value="ECO:0007669"/>
    <property type="project" value="UniProtKB-KW"/>
</dbReference>
<dbReference type="Pfam" id="PF13560">
    <property type="entry name" value="HTH_31"/>
    <property type="match status" value="1"/>
</dbReference>
<proteinExistence type="predicted"/>
<dbReference type="InterPro" id="IPR010982">
    <property type="entry name" value="Lambda_DNA-bd_dom_sf"/>
</dbReference>
<feature type="region of interest" description="Disordered" evidence="1">
    <location>
        <begin position="1"/>
        <end position="33"/>
    </location>
</feature>